<reference evidence="2" key="1">
    <citation type="submission" date="2023-06" db="EMBL/GenBank/DDBJ databases">
        <title>Gycomyces niveus sp.nov., a novel actinomycete isolated from soil in Shouguang.</title>
        <authorList>
            <person name="Yang X."/>
            <person name="Zhao J."/>
        </authorList>
    </citation>
    <scope>NUCLEOTIDE SEQUENCE</scope>
    <source>
        <strain evidence="2">NEAU C2</strain>
    </source>
</reference>
<accession>A0ABT7YVW4</accession>
<gene>
    <name evidence="2" type="ORF">QWI33_23755</name>
</gene>
<evidence type="ECO:0000313" key="2">
    <source>
        <dbReference type="EMBL" id="MDN3242760.1"/>
    </source>
</evidence>
<name>A0ABT7YVW4_9ACTN</name>
<dbReference type="RefSeq" id="WP_289959443.1">
    <property type="nucleotide sequence ID" value="NZ_JAUEMJ010000009.1"/>
</dbReference>
<dbReference type="Proteomes" id="UP001171902">
    <property type="component" value="Unassembled WGS sequence"/>
</dbReference>
<dbReference type="EMBL" id="JAUEMJ010000009">
    <property type="protein sequence ID" value="MDN3242760.1"/>
    <property type="molecule type" value="Genomic_DNA"/>
</dbReference>
<protein>
    <submittedName>
        <fullName evidence="2">NAD(P)H-binding protein</fullName>
    </submittedName>
</protein>
<dbReference type="Gene3D" id="3.40.50.720">
    <property type="entry name" value="NAD(P)-binding Rossmann-like Domain"/>
    <property type="match status" value="1"/>
</dbReference>
<dbReference type="Pfam" id="PF13460">
    <property type="entry name" value="NAD_binding_10"/>
    <property type="match status" value="1"/>
</dbReference>
<dbReference type="PANTHER" id="PTHR43355">
    <property type="entry name" value="FLAVIN REDUCTASE (NADPH)"/>
    <property type="match status" value="1"/>
</dbReference>
<proteinExistence type="predicted"/>
<keyword evidence="3" id="KW-1185">Reference proteome</keyword>
<dbReference type="InterPro" id="IPR036291">
    <property type="entry name" value="NAD(P)-bd_dom_sf"/>
</dbReference>
<comment type="caution">
    <text evidence="2">The sequence shown here is derived from an EMBL/GenBank/DDBJ whole genome shotgun (WGS) entry which is preliminary data.</text>
</comment>
<evidence type="ECO:0000259" key="1">
    <source>
        <dbReference type="Pfam" id="PF13460"/>
    </source>
</evidence>
<dbReference type="InterPro" id="IPR051606">
    <property type="entry name" value="Polyketide_Oxido-like"/>
</dbReference>
<dbReference type="SUPFAM" id="SSF51735">
    <property type="entry name" value="NAD(P)-binding Rossmann-fold domains"/>
    <property type="match status" value="1"/>
</dbReference>
<dbReference type="InterPro" id="IPR016040">
    <property type="entry name" value="NAD(P)-bd_dom"/>
</dbReference>
<feature type="domain" description="NAD(P)-binding" evidence="1">
    <location>
        <begin position="8"/>
        <end position="209"/>
    </location>
</feature>
<sequence length="221" mass="22738">MKLTVIAATGGVGRAVLAQALEAGHDVTAVARDLSKIDNLVPAVAVDLADPVTEALVAAVAGADAVLSCLGPRAKSETGIVAPGTARIIAAMQAAGAQRLITVSGIGLTTVATSSRPRPPRREPGAGPFLNFVTLPIARAVIGTHMRDVAAMEELLDESGLNWTSVRPPRLTDGPLTGIYQVAYGTSLPLALKISRADVAHAMIGAIDDQRASRTYLTTAY</sequence>
<evidence type="ECO:0000313" key="3">
    <source>
        <dbReference type="Proteomes" id="UP001171902"/>
    </source>
</evidence>
<organism evidence="2 3">
    <name type="scientific">Glycomyces tritici</name>
    <dbReference type="NCBI Taxonomy" id="2665176"/>
    <lineage>
        <taxon>Bacteria</taxon>
        <taxon>Bacillati</taxon>
        <taxon>Actinomycetota</taxon>
        <taxon>Actinomycetes</taxon>
        <taxon>Glycomycetales</taxon>
        <taxon>Glycomycetaceae</taxon>
        <taxon>Glycomyces</taxon>
    </lineage>
</organism>
<dbReference type="PANTHER" id="PTHR43355:SF2">
    <property type="entry name" value="FLAVIN REDUCTASE (NADPH)"/>
    <property type="match status" value="1"/>
</dbReference>